<evidence type="ECO:0000313" key="5">
    <source>
        <dbReference type="EMBL" id="MBB6121049.1"/>
    </source>
</evidence>
<evidence type="ECO:0000256" key="2">
    <source>
        <dbReference type="SAM" id="MobiDB-lite"/>
    </source>
</evidence>
<feature type="domain" description="DUF4352" evidence="4">
    <location>
        <begin position="151"/>
        <end position="235"/>
    </location>
</feature>
<dbReference type="Proteomes" id="UP000536604">
    <property type="component" value="Unassembled WGS sequence"/>
</dbReference>
<proteinExistence type="predicted"/>
<keyword evidence="3" id="KW-0472">Membrane</keyword>
<feature type="transmembrane region" description="Helical" evidence="3">
    <location>
        <begin position="91"/>
        <end position="115"/>
    </location>
</feature>
<evidence type="ECO:0000256" key="3">
    <source>
        <dbReference type="SAM" id="Phobius"/>
    </source>
</evidence>
<protein>
    <recommendedName>
        <fullName evidence="4">DUF4352 domain-containing protein</fullName>
    </recommendedName>
</protein>
<organism evidence="5 6">
    <name type="scientific">Nocardiopsis algeriensis</name>
    <dbReference type="NCBI Taxonomy" id="1478215"/>
    <lineage>
        <taxon>Bacteria</taxon>
        <taxon>Bacillati</taxon>
        <taxon>Actinomycetota</taxon>
        <taxon>Actinomycetes</taxon>
        <taxon>Streptosporangiales</taxon>
        <taxon>Nocardiopsidaceae</taxon>
        <taxon>Nocardiopsis</taxon>
    </lineage>
</organism>
<name>A0A841IQC8_9ACTN</name>
<dbReference type="InterPro" id="IPR029050">
    <property type="entry name" value="Immunoprotect_excell_Ig-like"/>
</dbReference>
<keyword evidence="6" id="KW-1185">Reference proteome</keyword>
<dbReference type="Gene3D" id="2.60.40.1240">
    <property type="match status" value="1"/>
</dbReference>
<sequence>MAYPNDPSGPQPPYGGPSGGQPPYGNPPGGQPPYGAPSPYGNPPGGQPPYGNPPGGQPPYGAGGYEAYPGAYGPPPGGQPPKQGMSTGTKVGIGIGGCFGLVLVVLLVFGIIALASGGDETDTASQSSGETGAAEEGAGGGGGAEAPAAEGEVSMTATRAGTTGDVLEPDSVYTVVDVTITNNSDEALDMNPLYFTVVLDDGTETNDWGASLFADMTHFETGSLAPGDSVSGQVAAVGEVVVTEVRYDPSFGMKDPIVTQVQ</sequence>
<gene>
    <name evidence="5" type="ORF">FHS13_003010</name>
</gene>
<keyword evidence="1" id="KW-0732">Signal</keyword>
<comment type="caution">
    <text evidence="5">The sequence shown here is derived from an EMBL/GenBank/DDBJ whole genome shotgun (WGS) entry which is preliminary data.</text>
</comment>
<keyword evidence="3" id="KW-1133">Transmembrane helix</keyword>
<dbReference type="InterPro" id="IPR029051">
    <property type="entry name" value="DUF4352"/>
</dbReference>
<evidence type="ECO:0000313" key="6">
    <source>
        <dbReference type="Proteomes" id="UP000536604"/>
    </source>
</evidence>
<dbReference type="AlphaFoldDB" id="A0A841IQC8"/>
<keyword evidence="3" id="KW-0812">Transmembrane</keyword>
<evidence type="ECO:0000259" key="4">
    <source>
        <dbReference type="Pfam" id="PF11611"/>
    </source>
</evidence>
<feature type="compositionally biased region" description="Pro residues" evidence="2">
    <location>
        <begin position="24"/>
        <end position="57"/>
    </location>
</feature>
<accession>A0A841IQC8</accession>
<dbReference type="Pfam" id="PF11611">
    <property type="entry name" value="DUF4352"/>
    <property type="match status" value="1"/>
</dbReference>
<dbReference type="RefSeq" id="WP_184292488.1">
    <property type="nucleotide sequence ID" value="NZ_JACHJO010000008.1"/>
</dbReference>
<evidence type="ECO:0000256" key="1">
    <source>
        <dbReference type="ARBA" id="ARBA00022729"/>
    </source>
</evidence>
<feature type="region of interest" description="Disordered" evidence="2">
    <location>
        <begin position="118"/>
        <end position="154"/>
    </location>
</feature>
<reference evidence="5 6" key="1">
    <citation type="submission" date="2020-08" db="EMBL/GenBank/DDBJ databases">
        <title>Genomic Encyclopedia of Type Strains, Phase III (KMG-III): the genomes of soil and plant-associated and newly described type strains.</title>
        <authorList>
            <person name="Whitman W."/>
        </authorList>
    </citation>
    <scope>NUCLEOTIDE SEQUENCE [LARGE SCALE GENOMIC DNA]</scope>
    <source>
        <strain evidence="5 6">CECT 8712</strain>
    </source>
</reference>
<dbReference type="EMBL" id="JACHJO010000008">
    <property type="protein sequence ID" value="MBB6121049.1"/>
    <property type="molecule type" value="Genomic_DNA"/>
</dbReference>
<feature type="region of interest" description="Disordered" evidence="2">
    <location>
        <begin position="1"/>
        <end position="85"/>
    </location>
</feature>